<keyword evidence="2" id="KW-1185">Reference proteome</keyword>
<protein>
    <recommendedName>
        <fullName evidence="3">DDE Tnp4 domain-containing protein</fullName>
    </recommendedName>
</protein>
<organism evidence="1 2">
    <name type="scientific">Steinernema hermaphroditum</name>
    <dbReference type="NCBI Taxonomy" id="289476"/>
    <lineage>
        <taxon>Eukaryota</taxon>
        <taxon>Metazoa</taxon>
        <taxon>Ecdysozoa</taxon>
        <taxon>Nematoda</taxon>
        <taxon>Chromadorea</taxon>
        <taxon>Rhabditida</taxon>
        <taxon>Tylenchina</taxon>
        <taxon>Panagrolaimomorpha</taxon>
        <taxon>Strongyloidoidea</taxon>
        <taxon>Steinernematidae</taxon>
        <taxon>Steinernema</taxon>
    </lineage>
</organism>
<evidence type="ECO:0000313" key="1">
    <source>
        <dbReference type="EMBL" id="KAK0416899.1"/>
    </source>
</evidence>
<dbReference type="AlphaFoldDB" id="A0AA39M192"/>
<proteinExistence type="predicted"/>
<sequence length="90" mass="9920">MKGLSFGPSAPNTRGKRAIVLHAITEEGPIDDALLIASEARDISNKFFDLTGIPGLVGAIDGTHCRIQAPSDREFEFVNRQPLRRHAKYF</sequence>
<reference evidence="1" key="1">
    <citation type="submission" date="2023-06" db="EMBL/GenBank/DDBJ databases">
        <title>Genomic analysis of the entomopathogenic nematode Steinernema hermaphroditum.</title>
        <authorList>
            <person name="Schwarz E.M."/>
            <person name="Heppert J.K."/>
            <person name="Baniya A."/>
            <person name="Schwartz H.T."/>
            <person name="Tan C.-H."/>
            <person name="Antoshechkin I."/>
            <person name="Sternberg P.W."/>
            <person name="Goodrich-Blair H."/>
            <person name="Dillman A.R."/>
        </authorList>
    </citation>
    <scope>NUCLEOTIDE SEQUENCE</scope>
    <source>
        <strain evidence="1">PS9179</strain>
        <tissue evidence="1">Whole animal</tissue>
    </source>
</reference>
<dbReference type="EMBL" id="JAUCMV010000002">
    <property type="protein sequence ID" value="KAK0416899.1"/>
    <property type="molecule type" value="Genomic_DNA"/>
</dbReference>
<name>A0AA39M192_9BILA</name>
<accession>A0AA39M192</accession>
<evidence type="ECO:0000313" key="2">
    <source>
        <dbReference type="Proteomes" id="UP001175271"/>
    </source>
</evidence>
<evidence type="ECO:0008006" key="3">
    <source>
        <dbReference type="Google" id="ProtNLM"/>
    </source>
</evidence>
<dbReference type="Proteomes" id="UP001175271">
    <property type="component" value="Unassembled WGS sequence"/>
</dbReference>
<comment type="caution">
    <text evidence="1">The sequence shown here is derived from an EMBL/GenBank/DDBJ whole genome shotgun (WGS) entry which is preliminary data.</text>
</comment>
<gene>
    <name evidence="1" type="ORF">QR680_012741</name>
</gene>